<evidence type="ECO:0000313" key="4">
    <source>
        <dbReference type="Proteomes" id="UP000245753"/>
    </source>
</evidence>
<evidence type="ECO:0000313" key="3">
    <source>
        <dbReference type="EMBL" id="PWG59248.1"/>
    </source>
</evidence>
<evidence type="ECO:0000256" key="2">
    <source>
        <dbReference type="SAM" id="SignalP"/>
    </source>
</evidence>
<name>A0A2U2MQW5_9BIFI</name>
<evidence type="ECO:0000256" key="1">
    <source>
        <dbReference type="SAM" id="MobiDB-lite"/>
    </source>
</evidence>
<proteinExistence type="predicted"/>
<dbReference type="AlphaFoldDB" id="A0A2U2MQW5"/>
<feature type="region of interest" description="Disordered" evidence="1">
    <location>
        <begin position="34"/>
        <end position="69"/>
    </location>
</feature>
<dbReference type="EMBL" id="QFFN01000029">
    <property type="protein sequence ID" value="PWG59248.1"/>
    <property type="molecule type" value="Genomic_DNA"/>
</dbReference>
<dbReference type="InterPro" id="IPR032675">
    <property type="entry name" value="LRR_dom_sf"/>
</dbReference>
<dbReference type="Gene3D" id="3.80.10.10">
    <property type="entry name" value="Ribonuclease Inhibitor"/>
    <property type="match status" value="1"/>
</dbReference>
<dbReference type="SUPFAM" id="SSF52058">
    <property type="entry name" value="L domain-like"/>
    <property type="match status" value="1"/>
</dbReference>
<reference evidence="3 4" key="1">
    <citation type="journal article" date="2018" name="Int. J. Syst. Evol. Microbiol.">
        <title>Bifidobacterium catulorum sp. nov., a novel taxon from the faeces of the baby common marmoset (Callithrix jacchus).</title>
        <authorList>
            <person name="Modesto M."/>
            <person name="Michelini S."/>
            <person name="Oki K."/>
            <person name="Biavati B."/>
            <person name="Watanabe K."/>
            <person name="Mattarelli P."/>
        </authorList>
    </citation>
    <scope>NUCLEOTIDE SEQUENCE [LARGE SCALE GENOMIC DNA]</scope>
    <source>
        <strain evidence="3 4">MRM 8.19</strain>
    </source>
</reference>
<feature type="chain" id="PRO_5039523421" description="Leucine-rich repeat domain-containing protein" evidence="2">
    <location>
        <begin position="30"/>
        <end position="229"/>
    </location>
</feature>
<dbReference type="PROSITE" id="PS51257">
    <property type="entry name" value="PROKAR_LIPOPROTEIN"/>
    <property type="match status" value="1"/>
</dbReference>
<dbReference type="OrthoDB" id="3221935at2"/>
<comment type="caution">
    <text evidence="3">The sequence shown here is derived from an EMBL/GenBank/DDBJ whole genome shotgun (WGS) entry which is preliminary data.</text>
</comment>
<gene>
    <name evidence="3" type="ORF">DF200_08615</name>
</gene>
<sequence>MKKSRYNAIRVVSSVMVCLSLMLFGGCSSEVDPTGGAEKSGADASAPAAAKGSPSESSPSASPIKPEKPVTDSLGTYYDVIKDRTLAECVASDLWARPTDHLSKKKAESVKGFDQIGVSNSYNLSDTLPSCGIALKHLTSLSGLEVFPNLETIYLSGLPNLSDISALRGMKCLRSVDLQGTAVRDLTPLGEVKHVRTRDDRGVSVYVTHAMYDSMIVPRNSDIILWKQG</sequence>
<evidence type="ECO:0008006" key="5">
    <source>
        <dbReference type="Google" id="ProtNLM"/>
    </source>
</evidence>
<organism evidence="3 4">
    <name type="scientific">Bifidobacterium catulorum</name>
    <dbReference type="NCBI Taxonomy" id="1630173"/>
    <lineage>
        <taxon>Bacteria</taxon>
        <taxon>Bacillati</taxon>
        <taxon>Actinomycetota</taxon>
        <taxon>Actinomycetes</taxon>
        <taxon>Bifidobacteriales</taxon>
        <taxon>Bifidobacteriaceae</taxon>
        <taxon>Bifidobacterium</taxon>
    </lineage>
</organism>
<protein>
    <recommendedName>
        <fullName evidence="5">Leucine-rich repeat domain-containing protein</fullName>
    </recommendedName>
</protein>
<dbReference type="RefSeq" id="WP_109137870.1">
    <property type="nucleotide sequence ID" value="NZ_QFFN01000029.1"/>
</dbReference>
<keyword evidence="2" id="KW-0732">Signal</keyword>
<feature type="compositionally biased region" description="Low complexity" evidence="1">
    <location>
        <begin position="37"/>
        <end position="64"/>
    </location>
</feature>
<feature type="signal peptide" evidence="2">
    <location>
        <begin position="1"/>
        <end position="29"/>
    </location>
</feature>
<keyword evidence="4" id="KW-1185">Reference proteome</keyword>
<accession>A0A2U2MQW5</accession>
<dbReference type="Proteomes" id="UP000245753">
    <property type="component" value="Unassembled WGS sequence"/>
</dbReference>